<comment type="caution">
    <text evidence="1">The sequence shown here is derived from an EMBL/GenBank/DDBJ whole genome shotgun (WGS) entry which is preliminary data.</text>
</comment>
<organism evidence="1 2">
    <name type="scientific">Protea cynaroides</name>
    <dbReference type="NCBI Taxonomy" id="273540"/>
    <lineage>
        <taxon>Eukaryota</taxon>
        <taxon>Viridiplantae</taxon>
        <taxon>Streptophyta</taxon>
        <taxon>Embryophyta</taxon>
        <taxon>Tracheophyta</taxon>
        <taxon>Spermatophyta</taxon>
        <taxon>Magnoliopsida</taxon>
        <taxon>Proteales</taxon>
        <taxon>Proteaceae</taxon>
        <taxon>Protea</taxon>
    </lineage>
</organism>
<reference evidence="1" key="1">
    <citation type="journal article" date="2023" name="Plant J.">
        <title>The genome of the king protea, Protea cynaroides.</title>
        <authorList>
            <person name="Chang J."/>
            <person name="Duong T.A."/>
            <person name="Schoeman C."/>
            <person name="Ma X."/>
            <person name="Roodt D."/>
            <person name="Barker N."/>
            <person name="Li Z."/>
            <person name="Van de Peer Y."/>
            <person name="Mizrachi E."/>
        </authorList>
    </citation>
    <scope>NUCLEOTIDE SEQUENCE</scope>
    <source>
        <tissue evidence="1">Young leaves</tissue>
    </source>
</reference>
<dbReference type="AlphaFoldDB" id="A0A9Q0KF66"/>
<name>A0A9Q0KF66_9MAGN</name>
<accession>A0A9Q0KF66</accession>
<proteinExistence type="predicted"/>
<dbReference type="Proteomes" id="UP001141806">
    <property type="component" value="Unassembled WGS sequence"/>
</dbReference>
<evidence type="ECO:0000313" key="1">
    <source>
        <dbReference type="EMBL" id="KAJ4969367.1"/>
    </source>
</evidence>
<keyword evidence="2" id="KW-1185">Reference proteome</keyword>
<gene>
    <name evidence="1" type="ORF">NE237_016068</name>
</gene>
<dbReference type="EMBL" id="JAMYWD010000006">
    <property type="protein sequence ID" value="KAJ4969367.1"/>
    <property type="molecule type" value="Genomic_DNA"/>
</dbReference>
<protein>
    <submittedName>
        <fullName evidence="1">Uncharacterized protein</fullName>
    </submittedName>
</protein>
<evidence type="ECO:0000313" key="2">
    <source>
        <dbReference type="Proteomes" id="UP001141806"/>
    </source>
</evidence>
<sequence>MRREGYLSKVDGTSSATHTCAEISDKHADEQLDITCAEDQAGL</sequence>